<evidence type="ECO:0000256" key="6">
    <source>
        <dbReference type="ARBA" id="ARBA00022989"/>
    </source>
</evidence>
<evidence type="ECO:0000256" key="8">
    <source>
        <dbReference type="HAMAP-Rule" id="MF_02078"/>
    </source>
</evidence>
<comment type="function">
    <text evidence="8 9">Involved in peptidoglycan biosynthesis. Transports lipid-linked peptidoglycan precursors from the inner to the outer leaflet of the cytoplasmic membrane.</text>
</comment>
<evidence type="ECO:0000313" key="10">
    <source>
        <dbReference type="EMBL" id="OGG86517.1"/>
    </source>
</evidence>
<keyword evidence="6 8" id="KW-1133">Transmembrane helix</keyword>
<dbReference type="CDD" id="cd13123">
    <property type="entry name" value="MATE_MurJ_like"/>
    <property type="match status" value="1"/>
</dbReference>
<dbReference type="AlphaFoldDB" id="A0A1F6FKZ6"/>
<comment type="similarity">
    <text evidence="8 9">Belongs to the MurJ/MviN family.</text>
</comment>
<dbReference type="GO" id="GO:0008360">
    <property type="term" value="P:regulation of cell shape"/>
    <property type="evidence" value="ECO:0007669"/>
    <property type="project" value="UniProtKB-UniRule"/>
</dbReference>
<evidence type="ECO:0000256" key="1">
    <source>
        <dbReference type="ARBA" id="ARBA00004651"/>
    </source>
</evidence>
<name>A0A1F6FKZ6_9BACT</name>
<dbReference type="EMBL" id="MFMW01000033">
    <property type="protein sequence ID" value="OGG86517.1"/>
    <property type="molecule type" value="Genomic_DNA"/>
</dbReference>
<keyword evidence="8 9" id="KW-0961">Cell wall biogenesis/degradation</keyword>
<feature type="transmembrane region" description="Helical" evidence="8">
    <location>
        <begin position="321"/>
        <end position="341"/>
    </location>
</feature>
<gene>
    <name evidence="8" type="primary">murJ</name>
    <name evidence="10" type="ORF">A3B87_01515</name>
</gene>
<feature type="transmembrane region" description="Helical" evidence="8">
    <location>
        <begin position="169"/>
        <end position="189"/>
    </location>
</feature>
<feature type="transmembrane region" description="Helical" evidence="8">
    <location>
        <begin position="136"/>
        <end position="157"/>
    </location>
</feature>
<evidence type="ECO:0000313" key="11">
    <source>
        <dbReference type="Proteomes" id="UP000179136"/>
    </source>
</evidence>
<keyword evidence="8 9" id="KW-0813">Transport</keyword>
<sequence length="523" mass="57081">MELLKFILKKLNNSITGGAIIIAVFSILAKLFGLLRDRLLASGFGAGDILDGYYAAFKLPDLIFNTLILGALSVAFIPVFIELKNGKDQFNHWQLSAAIMNIIFVVLFIFATVVFVCADNIMPLIAPGFEGEKLALTIKLTRIMLISILFFGISNVFSGMLQSMKKFAMFALAPVMYNIGIIIGIIFFVKKFGPLGLAWGVVLGAFLHLLIQLPSVIKLGFKWQPIMAWKNKAVRQIGKLILPRTIGLAANQINQLVITAIASTLMAGSVAIFNLAFNLQSVPIGIFAVSLAIASFPSLSESFSAGNQEKFLQRFSLTMRRILYLVIPVSIFMIALRAQIVRLVLGAGEFDWADTVMTAQTMGFFSLSLFAQGLIPILARAFYAFQNTRIPVMISLAAVAINIGGSIILAPGMGVAGLALAFSAASAIQVILLFVILHHKIGNLDEKKILFSLVRIVTATIGATIFIQIVKYVVGNMVDMHTYVGVFIQFTSAGVVGIIMYLLFTWALGSEEIKEIKKQIDYE</sequence>
<feature type="transmembrane region" description="Helical" evidence="8">
    <location>
        <begin position="256"/>
        <end position="276"/>
    </location>
</feature>
<dbReference type="GO" id="GO:0005886">
    <property type="term" value="C:plasma membrane"/>
    <property type="evidence" value="ECO:0007669"/>
    <property type="project" value="UniProtKB-SubCell"/>
</dbReference>
<evidence type="ECO:0000256" key="7">
    <source>
        <dbReference type="ARBA" id="ARBA00023136"/>
    </source>
</evidence>
<dbReference type="GO" id="GO:0071555">
    <property type="term" value="P:cell wall organization"/>
    <property type="evidence" value="ECO:0007669"/>
    <property type="project" value="UniProtKB-UniRule"/>
</dbReference>
<keyword evidence="5 8" id="KW-0573">Peptidoglycan synthesis</keyword>
<feature type="transmembrane region" description="Helical" evidence="8">
    <location>
        <begin position="282"/>
        <end position="300"/>
    </location>
</feature>
<keyword evidence="2 8" id="KW-1003">Cell membrane</keyword>
<evidence type="ECO:0000256" key="5">
    <source>
        <dbReference type="ARBA" id="ARBA00022984"/>
    </source>
</evidence>
<comment type="pathway">
    <text evidence="8">Cell wall biogenesis; peptidoglycan biosynthesis.</text>
</comment>
<organism evidence="10 11">
    <name type="scientific">Candidatus Kuenenbacteria bacterium RIFCSPHIGHO2_02_FULL_39_13</name>
    <dbReference type="NCBI Taxonomy" id="1798561"/>
    <lineage>
        <taxon>Bacteria</taxon>
        <taxon>Candidatus Kueneniibacteriota</taxon>
    </lineage>
</organism>
<dbReference type="PANTHER" id="PTHR47019:SF1">
    <property type="entry name" value="LIPID II FLIPPASE MURJ"/>
    <property type="match status" value="1"/>
</dbReference>
<dbReference type="UniPathway" id="UPA00219"/>
<dbReference type="GO" id="GO:0015648">
    <property type="term" value="F:lipid-linked peptidoglycan transporter activity"/>
    <property type="evidence" value="ECO:0007669"/>
    <property type="project" value="UniProtKB-UniRule"/>
</dbReference>
<feature type="transmembrane region" description="Helical" evidence="8">
    <location>
        <begin position="486"/>
        <end position="508"/>
    </location>
</feature>
<feature type="transmembrane region" description="Helical" evidence="8">
    <location>
        <begin position="390"/>
        <end position="409"/>
    </location>
</feature>
<dbReference type="GO" id="GO:0009252">
    <property type="term" value="P:peptidoglycan biosynthetic process"/>
    <property type="evidence" value="ECO:0007669"/>
    <property type="project" value="UniProtKB-UniRule"/>
</dbReference>
<dbReference type="GO" id="GO:0034204">
    <property type="term" value="P:lipid translocation"/>
    <property type="evidence" value="ECO:0007669"/>
    <property type="project" value="TreeGrafter"/>
</dbReference>
<evidence type="ECO:0000256" key="2">
    <source>
        <dbReference type="ARBA" id="ARBA00022475"/>
    </source>
</evidence>
<dbReference type="STRING" id="1798561.A3B87_01515"/>
<dbReference type="Pfam" id="PF03023">
    <property type="entry name" value="MurJ"/>
    <property type="match status" value="1"/>
</dbReference>
<protein>
    <recommendedName>
        <fullName evidence="8">Probable lipid II flippase MurJ</fullName>
    </recommendedName>
</protein>
<dbReference type="PANTHER" id="PTHR47019">
    <property type="entry name" value="LIPID II FLIPPASE MURJ"/>
    <property type="match status" value="1"/>
</dbReference>
<dbReference type="HAMAP" id="MF_02078">
    <property type="entry name" value="MurJ_MviN"/>
    <property type="match status" value="1"/>
</dbReference>
<accession>A0A1F6FKZ6</accession>
<evidence type="ECO:0000256" key="3">
    <source>
        <dbReference type="ARBA" id="ARBA00022692"/>
    </source>
</evidence>
<dbReference type="InterPro" id="IPR004268">
    <property type="entry name" value="MurJ"/>
</dbReference>
<feature type="transmembrane region" description="Helical" evidence="8">
    <location>
        <begin position="415"/>
        <end position="437"/>
    </location>
</feature>
<feature type="transmembrane region" description="Helical" evidence="8">
    <location>
        <begin position="361"/>
        <end position="383"/>
    </location>
</feature>
<feature type="transmembrane region" description="Helical" evidence="8">
    <location>
        <begin position="62"/>
        <end position="83"/>
    </location>
</feature>
<feature type="transmembrane region" description="Helical" evidence="8">
    <location>
        <begin position="449"/>
        <end position="474"/>
    </location>
</feature>
<keyword evidence="4 8" id="KW-0133">Cell shape</keyword>
<dbReference type="Proteomes" id="UP000179136">
    <property type="component" value="Unassembled WGS sequence"/>
</dbReference>
<feature type="transmembrane region" description="Helical" evidence="8">
    <location>
        <begin position="95"/>
        <end position="116"/>
    </location>
</feature>
<dbReference type="NCBIfam" id="TIGR01695">
    <property type="entry name" value="murJ_mviN"/>
    <property type="match status" value="1"/>
</dbReference>
<feature type="transmembrane region" description="Helical" evidence="8">
    <location>
        <begin position="15"/>
        <end position="32"/>
    </location>
</feature>
<proteinExistence type="inferred from homology"/>
<comment type="caution">
    <text evidence="10">The sequence shown here is derived from an EMBL/GenBank/DDBJ whole genome shotgun (WGS) entry which is preliminary data.</text>
</comment>
<evidence type="ECO:0000256" key="9">
    <source>
        <dbReference type="PIRNR" id="PIRNR002869"/>
    </source>
</evidence>
<reference evidence="10 11" key="1">
    <citation type="journal article" date="2016" name="Nat. Commun.">
        <title>Thousands of microbial genomes shed light on interconnected biogeochemical processes in an aquifer system.</title>
        <authorList>
            <person name="Anantharaman K."/>
            <person name="Brown C.T."/>
            <person name="Hug L.A."/>
            <person name="Sharon I."/>
            <person name="Castelle C.J."/>
            <person name="Probst A.J."/>
            <person name="Thomas B.C."/>
            <person name="Singh A."/>
            <person name="Wilkins M.J."/>
            <person name="Karaoz U."/>
            <person name="Brodie E.L."/>
            <person name="Williams K.H."/>
            <person name="Hubbard S.S."/>
            <person name="Banfield J.F."/>
        </authorList>
    </citation>
    <scope>NUCLEOTIDE SEQUENCE [LARGE SCALE GENOMIC DNA]</scope>
</reference>
<keyword evidence="3 8" id="KW-0812">Transmembrane</keyword>
<keyword evidence="7 8" id="KW-0472">Membrane</keyword>
<dbReference type="PIRSF" id="PIRSF002869">
    <property type="entry name" value="MviN"/>
    <property type="match status" value="1"/>
</dbReference>
<comment type="subcellular location">
    <subcellularLocation>
        <location evidence="1 8">Cell membrane</location>
        <topology evidence="1 8">Multi-pass membrane protein</topology>
    </subcellularLocation>
</comment>
<dbReference type="InterPro" id="IPR051050">
    <property type="entry name" value="Lipid_II_flippase_MurJ/MviN"/>
</dbReference>
<evidence type="ECO:0000256" key="4">
    <source>
        <dbReference type="ARBA" id="ARBA00022960"/>
    </source>
</evidence>
<dbReference type="PRINTS" id="PR01806">
    <property type="entry name" value="VIRFACTRMVIN"/>
</dbReference>
<feature type="transmembrane region" description="Helical" evidence="8">
    <location>
        <begin position="195"/>
        <end position="217"/>
    </location>
</feature>